<dbReference type="Proteomes" id="UP001157915">
    <property type="component" value="Unassembled WGS sequence"/>
</dbReference>
<gene>
    <name evidence="2" type="ORF">SAMN06265367_107185</name>
</gene>
<evidence type="ECO:0000313" key="3">
    <source>
        <dbReference type="Proteomes" id="UP001157915"/>
    </source>
</evidence>
<protein>
    <recommendedName>
        <fullName evidence="4">DUF1700 domain-containing protein</fullName>
    </recommendedName>
</protein>
<dbReference type="EMBL" id="FXUA01000007">
    <property type="protein sequence ID" value="SMP31663.1"/>
    <property type="molecule type" value="Genomic_DNA"/>
</dbReference>
<keyword evidence="1" id="KW-1133">Transmembrane helix</keyword>
<comment type="caution">
    <text evidence="2">The sequence shown here is derived from an EMBL/GenBank/DDBJ whole genome shotgun (WGS) entry which is preliminary data.</text>
</comment>
<evidence type="ECO:0000256" key="1">
    <source>
        <dbReference type="SAM" id="Phobius"/>
    </source>
</evidence>
<proteinExistence type="predicted"/>
<organism evidence="2 3">
    <name type="scientific">Algoriphagus winogradskyi</name>
    <dbReference type="NCBI Taxonomy" id="237017"/>
    <lineage>
        <taxon>Bacteria</taxon>
        <taxon>Pseudomonadati</taxon>
        <taxon>Bacteroidota</taxon>
        <taxon>Cytophagia</taxon>
        <taxon>Cytophagales</taxon>
        <taxon>Cyclobacteriaceae</taxon>
        <taxon>Algoriphagus</taxon>
    </lineage>
</organism>
<sequence length="135" mass="15196">MKKQEQEEIYIRQFITELGTVSPSKGFHKSILKKIKPNPSISVYKPVISSVAWKIIGTTLITLFIAVFLFVPNGSEANSLFSQLPEMKFPEMAFSLPKISLPVINLSPIVMQSLVGFIILAIFTIITNLRKWKIS</sequence>
<dbReference type="RefSeq" id="WP_283414201.1">
    <property type="nucleotide sequence ID" value="NZ_FXUA01000007.1"/>
</dbReference>
<reference evidence="2 3" key="1">
    <citation type="submission" date="2017-05" db="EMBL/GenBank/DDBJ databases">
        <authorList>
            <person name="Varghese N."/>
            <person name="Submissions S."/>
        </authorList>
    </citation>
    <scope>NUCLEOTIDE SEQUENCE [LARGE SCALE GENOMIC DNA]</scope>
    <source>
        <strain evidence="2 3">DSM 15360</strain>
    </source>
</reference>
<feature type="transmembrane region" description="Helical" evidence="1">
    <location>
        <begin position="51"/>
        <end position="71"/>
    </location>
</feature>
<feature type="transmembrane region" description="Helical" evidence="1">
    <location>
        <begin position="109"/>
        <end position="129"/>
    </location>
</feature>
<name>A0ABY1PE54_9BACT</name>
<keyword evidence="1" id="KW-0812">Transmembrane</keyword>
<evidence type="ECO:0008006" key="4">
    <source>
        <dbReference type="Google" id="ProtNLM"/>
    </source>
</evidence>
<keyword evidence="1" id="KW-0472">Membrane</keyword>
<keyword evidence="3" id="KW-1185">Reference proteome</keyword>
<evidence type="ECO:0000313" key="2">
    <source>
        <dbReference type="EMBL" id="SMP31663.1"/>
    </source>
</evidence>
<accession>A0ABY1PE54</accession>